<keyword evidence="1" id="KW-0175">Coiled coil</keyword>
<evidence type="ECO:0000256" key="1">
    <source>
        <dbReference type="SAM" id="Coils"/>
    </source>
</evidence>
<feature type="compositionally biased region" description="Polar residues" evidence="2">
    <location>
        <begin position="150"/>
        <end position="180"/>
    </location>
</feature>
<dbReference type="RefSeq" id="XP_033818936.1">
    <property type="nucleotide sequence ID" value="XM_033963045.1"/>
</dbReference>
<dbReference type="Pfam" id="PF16025">
    <property type="entry name" value="CaM_bind"/>
    <property type="match status" value="1"/>
</dbReference>
<feature type="region of interest" description="Disordered" evidence="2">
    <location>
        <begin position="958"/>
        <end position="995"/>
    </location>
</feature>
<name>A0A6P8SXC2_GEOSA</name>
<evidence type="ECO:0000313" key="3">
    <source>
        <dbReference type="Proteomes" id="UP000515159"/>
    </source>
</evidence>
<dbReference type="GeneID" id="117369082"/>
<evidence type="ECO:0000256" key="2">
    <source>
        <dbReference type="SAM" id="MobiDB-lite"/>
    </source>
</evidence>
<dbReference type="GO" id="GO:1903723">
    <property type="term" value="P:negative regulation of centriole elongation"/>
    <property type="evidence" value="ECO:0007669"/>
    <property type="project" value="TreeGrafter"/>
</dbReference>
<dbReference type="GO" id="GO:0005814">
    <property type="term" value="C:centriole"/>
    <property type="evidence" value="ECO:0007669"/>
    <property type="project" value="InterPro"/>
</dbReference>
<proteinExistence type="predicted"/>
<dbReference type="GO" id="GO:0007099">
    <property type="term" value="P:centriole replication"/>
    <property type="evidence" value="ECO:0007669"/>
    <property type="project" value="InterPro"/>
</dbReference>
<gene>
    <name evidence="4 5" type="primary">CCP110</name>
</gene>
<feature type="region of interest" description="Disordered" evidence="2">
    <location>
        <begin position="150"/>
        <end position="186"/>
    </location>
</feature>
<dbReference type="GO" id="GO:0032465">
    <property type="term" value="P:regulation of cytokinesis"/>
    <property type="evidence" value="ECO:0007669"/>
    <property type="project" value="InterPro"/>
</dbReference>
<dbReference type="OrthoDB" id="10028852at2759"/>
<dbReference type="Proteomes" id="UP000515159">
    <property type="component" value="Chromosome 11"/>
</dbReference>
<protein>
    <submittedName>
        <fullName evidence="4 5">Centriolar coiled-coil protein of 110 kDa isoform X1</fullName>
    </submittedName>
</protein>
<dbReference type="AlphaFoldDB" id="A0A6P8SXC2"/>
<dbReference type="GO" id="GO:0032053">
    <property type="term" value="P:ciliary basal body organization"/>
    <property type="evidence" value="ECO:0007669"/>
    <property type="project" value="TreeGrafter"/>
</dbReference>
<sequence>MEDYEEFCKKQLARIQRETIQEALLPVPHKSISVIQFHGVAVLSPLLTLERRKEMEQYRQKALTLDESRQSIKKRTLLTRVQEILETVQVRKVPSVSDLDEVSENIQQNSDSKPMNGFTILPNVINLPAFAEQCRSAKLEKTLEKMPLDTNAQFKSAETSSVKGTDESISPKQSESPNISHSEKSLHTNTVLPLNITQDRLSLNLDPTAIELDEPPPAEEALDPYLMSLQNLLKKSREYIEREHGRHSTRSTSRKFLNDIHSSKEHESFKIRDAIKEKARFMGRSRSCSPVALDKRSLNKSNILLQGASSQINSVNATTSSSFSKVDIPLRSGTPSALENESDELKNASTLDYDSSIVKSFTGSYTKLPSPEPSLSPKMHRRRPRPLSMGHIVINNPVNAYELSPNEKERAAGLIVQHATENMTLSEPVPKFAMNETETLPNKECNVNKNALDVCDLCTSGKPNQPCQHELTKLENKGINVKTTMEGHMSTGCRETHVCNAPVKYHEPCATSQFIETQNLLTQNGPSSNGLTEKIKRSSPAELNKSYDVETPSPILMQNQNVKHQIDTPNVSCLEQQCLESGFENKVKRRLDLDIDGPCKENPFGELAVGMVEQEIRWLQEQRGHPGSAYINKNETSVNSTIREEILTKKMLAFEEMRKKLEEQHAQQLSLLIAEQEREQEKLHKEIEEQERRLKEKKLGGLDSQEIPTMYATKGMDLEWRKISEGLANVTAQNSFNSPREPLLYLWGPASSGMPKMIAPKSLGRTKIRWSQVYTSEMQIKFCKVTAVAKGFLTRRLLQTDKLKHLRQTVKDTLEFMKMFHSELPLKRGAVSTQDASLQERVLAQLRAALYEIHDIFFRMEVLERMHILRHDREVRREKMIRQMEKVKSPRERMALSAATQKSLDRKKLKAIEMGMRNKKLQLKQKASETRILQPNQGQNTPLNRLLCRQGTPKATLKGVEQNREKPSESRVPNKAFSGVYAGRTQRKKPNVVTT</sequence>
<keyword evidence="3" id="KW-1185">Reference proteome</keyword>
<evidence type="ECO:0000313" key="4">
    <source>
        <dbReference type="RefSeq" id="XP_033818936.1"/>
    </source>
</evidence>
<dbReference type="InterPro" id="IPR033207">
    <property type="entry name" value="CCP110"/>
</dbReference>
<reference evidence="4 5" key="1">
    <citation type="submission" date="2025-04" db="UniProtKB">
        <authorList>
            <consortium name="RefSeq"/>
        </authorList>
    </citation>
    <scope>IDENTIFICATION</scope>
</reference>
<dbReference type="RefSeq" id="XP_033818937.1">
    <property type="nucleotide sequence ID" value="XM_033963046.1"/>
</dbReference>
<feature type="coiled-coil region" evidence="1">
    <location>
        <begin position="644"/>
        <end position="700"/>
    </location>
</feature>
<accession>A0A6P8SXC2</accession>
<evidence type="ECO:0000313" key="5">
    <source>
        <dbReference type="RefSeq" id="XP_033818937.1"/>
    </source>
</evidence>
<dbReference type="CTD" id="9738"/>
<dbReference type="PANTHER" id="PTHR13594:SF1">
    <property type="entry name" value="CENTRIOLAR COILED-COIL PROTEIN OF 110 KDA"/>
    <property type="match status" value="1"/>
</dbReference>
<organism evidence="3 4">
    <name type="scientific">Geotrypetes seraphini</name>
    <name type="common">Gaboon caecilian</name>
    <name type="synonym">Caecilia seraphini</name>
    <dbReference type="NCBI Taxonomy" id="260995"/>
    <lineage>
        <taxon>Eukaryota</taxon>
        <taxon>Metazoa</taxon>
        <taxon>Chordata</taxon>
        <taxon>Craniata</taxon>
        <taxon>Vertebrata</taxon>
        <taxon>Euteleostomi</taxon>
        <taxon>Amphibia</taxon>
        <taxon>Gymnophiona</taxon>
        <taxon>Geotrypetes</taxon>
    </lineage>
</organism>
<feature type="compositionally biased region" description="Basic residues" evidence="2">
    <location>
        <begin position="985"/>
        <end position="995"/>
    </location>
</feature>
<dbReference type="KEGG" id="gsh:117369082"/>
<feature type="region of interest" description="Disordered" evidence="2">
    <location>
        <begin position="364"/>
        <end position="383"/>
    </location>
</feature>
<dbReference type="PANTHER" id="PTHR13594">
    <property type="entry name" value="CENTRIOLAR COILED-COIL PROTEIN OF 110 KDA"/>
    <property type="match status" value="1"/>
</dbReference>